<keyword evidence="6" id="KW-1185">Reference proteome</keyword>
<comment type="caution">
    <text evidence="5">The sequence shown here is derived from an EMBL/GenBank/DDBJ whole genome shotgun (WGS) entry which is preliminary data.</text>
</comment>
<dbReference type="InterPro" id="IPR036188">
    <property type="entry name" value="FAD/NAD-bd_sf"/>
</dbReference>
<reference evidence="5 6" key="1">
    <citation type="journal article" date="2003" name="Int. J. Syst. Evol. Microbiol.">
        <title>Towards a standardized format for the description of a novel species (of an established genus): Ochrobactrum gallinifaecis sp. nov.</title>
        <authorList>
            <person name="Kampfer P."/>
            <person name="Buczolits S."/>
            <person name="Albrecht A."/>
            <person name="Busse H.J."/>
            <person name="Stackebrandt E."/>
        </authorList>
    </citation>
    <scope>NUCLEOTIDE SEQUENCE [LARGE SCALE GENOMIC DNA]</scope>
    <source>
        <strain evidence="5 6">ISO 196</strain>
    </source>
</reference>
<keyword evidence="3" id="KW-0560">Oxidoreductase</keyword>
<dbReference type="EMBL" id="VEWJ01000018">
    <property type="protein sequence ID" value="TPF74033.1"/>
    <property type="molecule type" value="Genomic_DNA"/>
</dbReference>
<evidence type="ECO:0000256" key="1">
    <source>
        <dbReference type="ARBA" id="ARBA00018719"/>
    </source>
</evidence>
<feature type="domain" description="FAD/NAD(P)-binding" evidence="4">
    <location>
        <begin position="3"/>
        <end position="137"/>
    </location>
</feature>
<dbReference type="AlphaFoldDB" id="A0A502BLS2"/>
<evidence type="ECO:0000256" key="3">
    <source>
        <dbReference type="ARBA" id="ARBA00023002"/>
    </source>
</evidence>
<evidence type="ECO:0000256" key="2">
    <source>
        <dbReference type="ARBA" id="ARBA00022630"/>
    </source>
</evidence>
<dbReference type="InterPro" id="IPR023753">
    <property type="entry name" value="FAD/NAD-binding_dom"/>
</dbReference>
<evidence type="ECO:0000313" key="5">
    <source>
        <dbReference type="EMBL" id="TPF74033.1"/>
    </source>
</evidence>
<dbReference type="OrthoDB" id="9786503at2"/>
<sequence>MHYDTIIIGGSFAGLSAAMYLARARKTVCVLDTGEPRNRFAAESHGFFAQDGSNPKAMLDTMRQQVAAYATVSFIRDAAVDAFEEDGTFSVALWSGAVITGKRLLLSFGISDIMPKTPGLAERWGTSVIHCPYCHGYEFSGQQLGVLNVSPMSHHQAMLISEWGPTTFYLDGGNLEAAESQVFTQRGIRIEPVAVERLVGEGRNLSEIHLADGRSHRIDALFIGPHHHLNSAIAEQIGCAIEAGPLGPMVKVDEMQMTSVPNVFAAGDITRIAHNVTFACADGVMAAMAIHRSLAFEVAP</sequence>
<accession>A0A502BLS2</accession>
<proteinExistence type="predicted"/>
<evidence type="ECO:0000259" key="4">
    <source>
        <dbReference type="Pfam" id="PF07992"/>
    </source>
</evidence>
<name>A0A502BLS2_9HYPH</name>
<dbReference type="PRINTS" id="PR00368">
    <property type="entry name" value="FADPNR"/>
</dbReference>
<dbReference type="SUPFAM" id="SSF51905">
    <property type="entry name" value="FAD/NAD(P)-binding domain"/>
    <property type="match status" value="1"/>
</dbReference>
<dbReference type="GO" id="GO:0016491">
    <property type="term" value="F:oxidoreductase activity"/>
    <property type="evidence" value="ECO:0007669"/>
    <property type="project" value="UniProtKB-KW"/>
</dbReference>
<dbReference type="Proteomes" id="UP000315388">
    <property type="component" value="Unassembled WGS sequence"/>
</dbReference>
<dbReference type="Gene3D" id="3.50.50.60">
    <property type="entry name" value="FAD/NAD(P)-binding domain"/>
    <property type="match status" value="2"/>
</dbReference>
<dbReference type="RefSeq" id="WP_140906250.1">
    <property type="nucleotide sequence ID" value="NZ_JBHTMD010000019.1"/>
</dbReference>
<keyword evidence="2" id="KW-0285">Flavoprotein</keyword>
<dbReference type="PANTHER" id="PTHR48105">
    <property type="entry name" value="THIOREDOXIN REDUCTASE 1-RELATED-RELATED"/>
    <property type="match status" value="1"/>
</dbReference>
<organism evidence="5 6">
    <name type="scientific">Brucella gallinifaecis</name>
    <dbReference type="NCBI Taxonomy" id="215590"/>
    <lineage>
        <taxon>Bacteria</taxon>
        <taxon>Pseudomonadati</taxon>
        <taxon>Pseudomonadota</taxon>
        <taxon>Alphaproteobacteria</taxon>
        <taxon>Hyphomicrobiales</taxon>
        <taxon>Brucellaceae</taxon>
        <taxon>Brucella/Ochrobactrum group</taxon>
        <taxon>Brucella</taxon>
    </lineage>
</organism>
<feature type="domain" description="FAD/NAD(P)-binding" evidence="4">
    <location>
        <begin position="176"/>
        <end position="280"/>
    </location>
</feature>
<dbReference type="InterPro" id="IPR050097">
    <property type="entry name" value="Ferredoxin-NADP_redctase_2"/>
</dbReference>
<dbReference type="PRINTS" id="PR00469">
    <property type="entry name" value="PNDRDTASEII"/>
</dbReference>
<gene>
    <name evidence="5" type="ORF">FHY56_16505</name>
</gene>
<protein>
    <recommendedName>
        <fullName evidence="1">Thioredoxin reductase</fullName>
    </recommendedName>
</protein>
<dbReference type="Pfam" id="PF07992">
    <property type="entry name" value="Pyr_redox_2"/>
    <property type="match status" value="2"/>
</dbReference>
<evidence type="ECO:0000313" key="6">
    <source>
        <dbReference type="Proteomes" id="UP000315388"/>
    </source>
</evidence>